<evidence type="ECO:0000256" key="2">
    <source>
        <dbReference type="SAM" id="Phobius"/>
    </source>
</evidence>
<dbReference type="EMBL" id="JAATVY010000002">
    <property type="protein sequence ID" value="NJC68842.1"/>
    <property type="molecule type" value="Genomic_DNA"/>
</dbReference>
<keyword evidence="2" id="KW-0812">Transmembrane</keyword>
<evidence type="ECO:0000313" key="4">
    <source>
        <dbReference type="Proteomes" id="UP000722989"/>
    </source>
</evidence>
<feature type="compositionally biased region" description="Low complexity" evidence="1">
    <location>
        <begin position="191"/>
        <end position="200"/>
    </location>
</feature>
<evidence type="ECO:0000256" key="1">
    <source>
        <dbReference type="SAM" id="MobiDB-lite"/>
    </source>
</evidence>
<organism evidence="3 4">
    <name type="scientific">Planosporangium thailandense</name>
    <dbReference type="NCBI Taxonomy" id="765197"/>
    <lineage>
        <taxon>Bacteria</taxon>
        <taxon>Bacillati</taxon>
        <taxon>Actinomycetota</taxon>
        <taxon>Actinomycetes</taxon>
        <taxon>Micromonosporales</taxon>
        <taxon>Micromonosporaceae</taxon>
        <taxon>Planosporangium</taxon>
    </lineage>
</organism>
<keyword evidence="2" id="KW-0472">Membrane</keyword>
<evidence type="ECO:0008006" key="5">
    <source>
        <dbReference type="Google" id="ProtNLM"/>
    </source>
</evidence>
<feature type="region of interest" description="Disordered" evidence="1">
    <location>
        <begin position="83"/>
        <end position="106"/>
    </location>
</feature>
<gene>
    <name evidence="3" type="ORF">HC031_03750</name>
</gene>
<evidence type="ECO:0000313" key="3">
    <source>
        <dbReference type="EMBL" id="NJC68842.1"/>
    </source>
</evidence>
<feature type="compositionally biased region" description="Low complexity" evidence="1">
    <location>
        <begin position="208"/>
        <end position="220"/>
    </location>
</feature>
<dbReference type="RefSeq" id="WP_167923726.1">
    <property type="nucleotide sequence ID" value="NZ_JAATVY010000002.1"/>
</dbReference>
<protein>
    <recommendedName>
        <fullName evidence="5">Anti sigma-E protein RseA N-terminal domain-containing protein</fullName>
    </recommendedName>
</protein>
<reference evidence="3 4" key="1">
    <citation type="submission" date="2020-03" db="EMBL/GenBank/DDBJ databases">
        <title>WGS of the type strain of Planosporangium spp.</title>
        <authorList>
            <person name="Thawai C."/>
        </authorList>
    </citation>
    <scope>NUCLEOTIDE SEQUENCE [LARGE SCALE GENOMIC DNA]</scope>
    <source>
        <strain evidence="3 4">TBRC 5610</strain>
    </source>
</reference>
<feature type="transmembrane region" description="Helical" evidence="2">
    <location>
        <begin position="114"/>
        <end position="133"/>
    </location>
</feature>
<name>A0ABX0XSG5_9ACTN</name>
<sequence>MTGDVDLDRLADYVGGALDGTPDEAAVARLVATDPTWSSAHAALVAADARVRADLRLLAAEAEPMPDDVLARVSAALEAEAGPGIPAPAGGHPGLSVLPGGRATRVPDGRRRRAVIGVAAAAVVGLGAISVAAQLHTSGGRGGAAVSSAGRAPAQPQSGATDLYASPDIRTSGTDYSPGELSALPTAPFSAQARQPQQQAGPDVMKDASSSPTSAATGAPDELRPLTEPAARAACLGAIMARYGGTPTMLDYARFQGRPALIVLLDGAGGVTGRKRAVAVGPHCGAGGAVTDERYSTQVG</sequence>
<feature type="compositionally biased region" description="Low complexity" evidence="1">
    <location>
        <begin position="144"/>
        <end position="154"/>
    </location>
</feature>
<proteinExistence type="predicted"/>
<comment type="caution">
    <text evidence="3">The sequence shown here is derived from an EMBL/GenBank/DDBJ whole genome shotgun (WGS) entry which is preliminary data.</text>
</comment>
<accession>A0ABX0XSG5</accession>
<keyword evidence="2" id="KW-1133">Transmembrane helix</keyword>
<dbReference type="Proteomes" id="UP000722989">
    <property type="component" value="Unassembled WGS sequence"/>
</dbReference>
<feature type="region of interest" description="Disordered" evidence="1">
    <location>
        <begin position="139"/>
        <end position="225"/>
    </location>
</feature>
<keyword evidence="4" id="KW-1185">Reference proteome</keyword>